<dbReference type="InterPro" id="IPR013096">
    <property type="entry name" value="Cupin_2"/>
</dbReference>
<name>A0A2L2TFD3_9HYPO</name>
<protein>
    <recommendedName>
        <fullName evidence="2">Cupin type-2 domain-containing protein</fullName>
    </recommendedName>
</protein>
<dbReference type="EMBL" id="LN649230">
    <property type="protein sequence ID" value="CEI61726.1"/>
    <property type="molecule type" value="Genomic_DNA"/>
</dbReference>
<dbReference type="InterPro" id="IPR011051">
    <property type="entry name" value="RmlC_Cupin_sf"/>
</dbReference>
<proteinExistence type="predicted"/>
<evidence type="ECO:0000256" key="1">
    <source>
        <dbReference type="SAM" id="MobiDB-lite"/>
    </source>
</evidence>
<feature type="domain" description="Cupin type-2" evidence="2">
    <location>
        <begin position="51"/>
        <end position="122"/>
    </location>
</feature>
<dbReference type="CDD" id="cd02234">
    <property type="entry name" value="cupin_BLR7677-like"/>
    <property type="match status" value="1"/>
</dbReference>
<keyword evidence="4" id="KW-1185">Reference proteome</keyword>
<dbReference type="PANTHER" id="PTHR38599:SF1">
    <property type="entry name" value="CUPIN DOMAIN PROTEIN (AFU_ORTHOLOGUE AFUA_3G13620)"/>
    <property type="match status" value="1"/>
</dbReference>
<dbReference type="Pfam" id="PF07883">
    <property type="entry name" value="Cupin_2"/>
    <property type="match status" value="1"/>
</dbReference>
<dbReference type="SUPFAM" id="SSF51182">
    <property type="entry name" value="RmlC-like cupins"/>
    <property type="match status" value="1"/>
</dbReference>
<accession>A0A2L2TFD3</accession>
<dbReference type="STRING" id="56646.A0A2L2TFD3"/>
<evidence type="ECO:0000259" key="2">
    <source>
        <dbReference type="Pfam" id="PF07883"/>
    </source>
</evidence>
<dbReference type="Gene3D" id="2.60.120.10">
    <property type="entry name" value="Jelly Rolls"/>
    <property type="match status" value="1"/>
</dbReference>
<dbReference type="InterPro" id="IPR014710">
    <property type="entry name" value="RmlC-like_jellyroll"/>
</dbReference>
<evidence type="ECO:0000313" key="4">
    <source>
        <dbReference type="Proteomes" id="UP000245910"/>
    </source>
</evidence>
<sequence>MTSITEEQRYEPPMTQRRKLTLSSNRPRESVKLLYDHEITNAPGMSIVGLEVHYGPNGWTPPHTHSGATVVATVTRGRLLSGMNGNPPKVYGIGESFREFPGCHHTVSDNASDTEDCTFVAVIIIETEVLKKGYQILTVLDAGWE</sequence>
<feature type="region of interest" description="Disordered" evidence="1">
    <location>
        <begin position="1"/>
        <end position="25"/>
    </location>
</feature>
<organism evidence="3 4">
    <name type="scientific">Fusarium venenatum</name>
    <dbReference type="NCBI Taxonomy" id="56646"/>
    <lineage>
        <taxon>Eukaryota</taxon>
        <taxon>Fungi</taxon>
        <taxon>Dikarya</taxon>
        <taxon>Ascomycota</taxon>
        <taxon>Pezizomycotina</taxon>
        <taxon>Sordariomycetes</taxon>
        <taxon>Hypocreomycetidae</taxon>
        <taxon>Hypocreales</taxon>
        <taxon>Nectriaceae</taxon>
        <taxon>Fusarium</taxon>
    </lineage>
</organism>
<dbReference type="PANTHER" id="PTHR38599">
    <property type="entry name" value="CUPIN DOMAIN PROTEIN (AFU_ORTHOLOGUE AFUA_3G13620)"/>
    <property type="match status" value="1"/>
</dbReference>
<evidence type="ECO:0000313" key="3">
    <source>
        <dbReference type="EMBL" id="CEI61726.1"/>
    </source>
</evidence>
<dbReference type="AlphaFoldDB" id="A0A2L2TFD3"/>
<feature type="compositionally biased region" description="Basic and acidic residues" evidence="1">
    <location>
        <begin position="1"/>
        <end position="10"/>
    </location>
</feature>
<reference evidence="4" key="1">
    <citation type="submission" date="2014-10" db="EMBL/GenBank/DDBJ databases">
        <authorList>
            <person name="King R."/>
        </authorList>
    </citation>
    <scope>NUCLEOTIDE SEQUENCE [LARGE SCALE GENOMIC DNA]</scope>
    <source>
        <strain evidence="4">A3/5</strain>
    </source>
</reference>
<dbReference type="Proteomes" id="UP000245910">
    <property type="component" value="Chromosome II"/>
</dbReference>
<dbReference type="OrthoDB" id="5793281at2759"/>